<dbReference type="RefSeq" id="XP_009165950.1">
    <property type="nucleotide sequence ID" value="XM_009167686.1"/>
</dbReference>
<proteinExistence type="predicted"/>
<dbReference type="AlphaFoldDB" id="A0A074ZT67"/>
<dbReference type="CTD" id="20317440"/>
<dbReference type="KEGG" id="ovi:T265_03253"/>
<name>A0A074ZT67_OPIVI</name>
<evidence type="ECO:0000313" key="2">
    <source>
        <dbReference type="Proteomes" id="UP000054324"/>
    </source>
</evidence>
<accession>A0A074ZT67</accession>
<protein>
    <submittedName>
        <fullName evidence="1">Uncharacterized protein</fullName>
    </submittedName>
</protein>
<dbReference type="EMBL" id="KL596663">
    <property type="protein sequence ID" value="KER30306.1"/>
    <property type="molecule type" value="Genomic_DNA"/>
</dbReference>
<sequence length="96" mass="10980">MLYKRTQARKKYPLNCALMMSPRMVTKRLQANCQARRTDQQPPDQQPINMGLAYITSVSISREKQIDLQMSVFLENSPIWVQVEHKVDGNSGTAPT</sequence>
<organism evidence="1 2">
    <name type="scientific">Opisthorchis viverrini</name>
    <name type="common">Southeast Asian liver fluke</name>
    <dbReference type="NCBI Taxonomy" id="6198"/>
    <lineage>
        <taxon>Eukaryota</taxon>
        <taxon>Metazoa</taxon>
        <taxon>Spiralia</taxon>
        <taxon>Lophotrochozoa</taxon>
        <taxon>Platyhelminthes</taxon>
        <taxon>Trematoda</taxon>
        <taxon>Digenea</taxon>
        <taxon>Opisthorchiida</taxon>
        <taxon>Opisthorchiata</taxon>
        <taxon>Opisthorchiidae</taxon>
        <taxon>Opisthorchis</taxon>
    </lineage>
</organism>
<dbReference type="Proteomes" id="UP000054324">
    <property type="component" value="Unassembled WGS sequence"/>
</dbReference>
<evidence type="ECO:0000313" key="1">
    <source>
        <dbReference type="EMBL" id="KER30306.1"/>
    </source>
</evidence>
<dbReference type="GeneID" id="20317440"/>
<dbReference type="OrthoDB" id="10485065at2759"/>
<reference evidence="1 2" key="1">
    <citation type="submission" date="2013-11" db="EMBL/GenBank/DDBJ databases">
        <title>Opisthorchis viverrini - life in the bile duct.</title>
        <authorList>
            <person name="Young N.D."/>
            <person name="Nagarajan N."/>
            <person name="Lin S.J."/>
            <person name="Korhonen P.K."/>
            <person name="Jex A.R."/>
            <person name="Hall R.S."/>
            <person name="Safavi-Hemami H."/>
            <person name="Kaewkong W."/>
            <person name="Bertrand D."/>
            <person name="Gao S."/>
            <person name="Seet Q."/>
            <person name="Wongkham S."/>
            <person name="Teh B.T."/>
            <person name="Wongkham C."/>
            <person name="Intapan P.M."/>
            <person name="Maleewong W."/>
            <person name="Yang X."/>
            <person name="Hu M."/>
            <person name="Wang Z."/>
            <person name="Hofmann A."/>
            <person name="Sternberg P.W."/>
            <person name="Tan P."/>
            <person name="Wang J."/>
            <person name="Gasser R.B."/>
        </authorList>
    </citation>
    <scope>NUCLEOTIDE SEQUENCE [LARGE SCALE GENOMIC DNA]</scope>
</reference>
<keyword evidence="2" id="KW-1185">Reference proteome</keyword>
<gene>
    <name evidence="1" type="ORF">T265_03253</name>
</gene>